<evidence type="ECO:0008006" key="10">
    <source>
        <dbReference type="Google" id="ProtNLM"/>
    </source>
</evidence>
<evidence type="ECO:0000313" key="9">
    <source>
        <dbReference type="Proteomes" id="UP000663671"/>
    </source>
</evidence>
<dbReference type="EMBL" id="CP069115">
    <property type="protein sequence ID" value="QSS65556.1"/>
    <property type="molecule type" value="Genomic_DNA"/>
</dbReference>
<keyword evidence="2 7" id="KW-0812">Transmembrane</keyword>
<evidence type="ECO:0000256" key="3">
    <source>
        <dbReference type="ARBA" id="ARBA00022824"/>
    </source>
</evidence>
<evidence type="ECO:0000256" key="1">
    <source>
        <dbReference type="ARBA" id="ARBA00004477"/>
    </source>
</evidence>
<feature type="region of interest" description="Disordered" evidence="6">
    <location>
        <begin position="1"/>
        <end position="74"/>
    </location>
</feature>
<accession>A0A8A1MGE3</accession>
<organism evidence="8 9">
    <name type="scientific">Ajellomyces capsulatus</name>
    <name type="common">Darling's disease fungus</name>
    <name type="synonym">Histoplasma capsulatum</name>
    <dbReference type="NCBI Taxonomy" id="5037"/>
    <lineage>
        <taxon>Eukaryota</taxon>
        <taxon>Fungi</taxon>
        <taxon>Dikarya</taxon>
        <taxon>Ascomycota</taxon>
        <taxon>Pezizomycotina</taxon>
        <taxon>Eurotiomycetes</taxon>
        <taxon>Eurotiomycetidae</taxon>
        <taxon>Onygenales</taxon>
        <taxon>Ajellomycetaceae</taxon>
        <taxon>Histoplasma</taxon>
    </lineage>
</organism>
<keyword evidence="3" id="KW-0256">Endoplasmic reticulum</keyword>
<comment type="subcellular location">
    <subcellularLocation>
        <location evidence="1">Endoplasmic reticulum membrane</location>
        <topology evidence="1">Multi-pass membrane protein</topology>
    </subcellularLocation>
</comment>
<feature type="transmembrane region" description="Helical" evidence="7">
    <location>
        <begin position="149"/>
        <end position="167"/>
    </location>
</feature>
<dbReference type="OrthoDB" id="1436450at2759"/>
<dbReference type="AlphaFoldDB" id="A0A8A1MGE3"/>
<dbReference type="Proteomes" id="UP000663671">
    <property type="component" value="Chromosome 3"/>
</dbReference>
<proteinExistence type="predicted"/>
<protein>
    <recommendedName>
        <fullName evidence="10">EamA domain-containing protein</fullName>
    </recommendedName>
</protein>
<feature type="transmembrane region" description="Helical" evidence="7">
    <location>
        <begin position="286"/>
        <end position="306"/>
    </location>
</feature>
<feature type="transmembrane region" description="Helical" evidence="7">
    <location>
        <begin position="123"/>
        <end position="142"/>
    </location>
</feature>
<evidence type="ECO:0000256" key="6">
    <source>
        <dbReference type="SAM" id="MobiDB-lite"/>
    </source>
</evidence>
<sequence length="336" mass="36740">MSSEQLVDGSDDELLQQHKPHQHHLHEHRAPVEDMQVEDEASGSVIRSVRPQSRSTSRPRSLTSERKQGGMEPRLPLGIGRRTLGIILLLIVVVLWTVSNFLASANYFAAACLQFTTVGSTTILTSTSGVWTLILGAVLGVEKFTIRKLLGVLASLTGIILISRVDLSGENNDENRGSFPHKSAGEIAIGDAMAAFSAILYGVYTIVMKKQVGDESRVNMPLFFGLVGFINTFLLWPCMIVLHLTGWETFELPPTRRILLIVIVNSLTSLVSDILWAYAMLLTTPLVVTVGLSLTIPLSLVAQIVIQGQYSSALYWLGAAIVFFSFLVVNHEGKGE</sequence>
<evidence type="ECO:0000256" key="5">
    <source>
        <dbReference type="ARBA" id="ARBA00023136"/>
    </source>
</evidence>
<evidence type="ECO:0000313" key="8">
    <source>
        <dbReference type="EMBL" id="QSS65556.1"/>
    </source>
</evidence>
<feature type="transmembrane region" description="Helical" evidence="7">
    <location>
        <begin position="258"/>
        <end position="279"/>
    </location>
</feature>
<evidence type="ECO:0000256" key="7">
    <source>
        <dbReference type="SAM" id="Phobius"/>
    </source>
</evidence>
<gene>
    <name evidence="8" type="ORF">I7I51_06401</name>
</gene>
<name>A0A8A1MGE3_AJECA</name>
<dbReference type="VEuPathDB" id="FungiDB:I7I51_06401"/>
<feature type="transmembrane region" description="Helical" evidence="7">
    <location>
        <begin position="187"/>
        <end position="208"/>
    </location>
</feature>
<feature type="compositionally biased region" description="Basic residues" evidence="6">
    <location>
        <begin position="18"/>
        <end position="27"/>
    </location>
</feature>
<dbReference type="GO" id="GO:0000329">
    <property type="term" value="C:fungal-type vacuole membrane"/>
    <property type="evidence" value="ECO:0007669"/>
    <property type="project" value="TreeGrafter"/>
</dbReference>
<keyword evidence="4 7" id="KW-1133">Transmembrane helix</keyword>
<evidence type="ECO:0000256" key="2">
    <source>
        <dbReference type="ARBA" id="ARBA00022692"/>
    </source>
</evidence>
<keyword evidence="5 7" id="KW-0472">Membrane</keyword>
<feature type="transmembrane region" description="Helical" evidence="7">
    <location>
        <begin position="312"/>
        <end position="329"/>
    </location>
</feature>
<dbReference type="InterPro" id="IPR037185">
    <property type="entry name" value="EmrE-like"/>
</dbReference>
<feature type="transmembrane region" description="Helical" evidence="7">
    <location>
        <begin position="84"/>
        <end position="103"/>
    </location>
</feature>
<feature type="transmembrane region" description="Helical" evidence="7">
    <location>
        <begin position="220"/>
        <end position="246"/>
    </location>
</feature>
<dbReference type="PANTHER" id="PTHR23051:SF0">
    <property type="entry name" value="SOLUTE CARRIER FAMILY 35 MEMBER F5"/>
    <property type="match status" value="1"/>
</dbReference>
<feature type="compositionally biased region" description="Low complexity" evidence="6">
    <location>
        <begin position="47"/>
        <end position="62"/>
    </location>
</feature>
<reference evidence="8" key="1">
    <citation type="submission" date="2021-01" db="EMBL/GenBank/DDBJ databases">
        <title>Chromosome-level genome assembly of a human fungal pathogen reveals clustering of transcriptionally co-regulated genes.</title>
        <authorList>
            <person name="Voorhies M."/>
            <person name="Cohen S."/>
            <person name="Shea T.P."/>
            <person name="Petrus S."/>
            <person name="Munoz J.F."/>
            <person name="Poplawski S."/>
            <person name="Goldman W.E."/>
            <person name="Michael T."/>
            <person name="Cuomo C.A."/>
            <person name="Sil A."/>
            <person name="Beyhan S."/>
        </authorList>
    </citation>
    <scope>NUCLEOTIDE SEQUENCE</scope>
    <source>
        <strain evidence="8">WU24</strain>
    </source>
</reference>
<dbReference type="SUPFAM" id="SSF103481">
    <property type="entry name" value="Multidrug resistance efflux transporter EmrE"/>
    <property type="match status" value="2"/>
</dbReference>
<evidence type="ECO:0000256" key="4">
    <source>
        <dbReference type="ARBA" id="ARBA00022989"/>
    </source>
</evidence>
<dbReference type="PANTHER" id="PTHR23051">
    <property type="entry name" value="SOLUTE CARRIER FAMILY 35, MEMBER F5"/>
    <property type="match status" value="1"/>
</dbReference>